<gene>
    <name evidence="4" type="ORF">K402DRAFT_65975</name>
</gene>
<proteinExistence type="predicted"/>
<dbReference type="GO" id="GO:0004650">
    <property type="term" value="F:polygalacturonase activity"/>
    <property type="evidence" value="ECO:0007669"/>
    <property type="project" value="InterPro"/>
</dbReference>
<keyword evidence="4" id="KW-0378">Hydrolase</keyword>
<organism evidence="4 5">
    <name type="scientific">Aulographum hederae CBS 113979</name>
    <dbReference type="NCBI Taxonomy" id="1176131"/>
    <lineage>
        <taxon>Eukaryota</taxon>
        <taxon>Fungi</taxon>
        <taxon>Dikarya</taxon>
        <taxon>Ascomycota</taxon>
        <taxon>Pezizomycotina</taxon>
        <taxon>Dothideomycetes</taxon>
        <taxon>Pleosporomycetidae</taxon>
        <taxon>Aulographales</taxon>
        <taxon>Aulographaceae</taxon>
    </lineage>
</organism>
<dbReference type="InterPro" id="IPR024535">
    <property type="entry name" value="RHGA/B-epi-like_pectate_lyase"/>
</dbReference>
<dbReference type="PANTHER" id="PTHR33928:SF2">
    <property type="entry name" value="PECTATE LYASE SUPERFAMILY PROTEIN DOMAIN-CONTAINING PROTEIN-RELATED"/>
    <property type="match status" value="1"/>
</dbReference>
<keyword evidence="2" id="KW-0812">Transmembrane</keyword>
<dbReference type="OrthoDB" id="1046782at2759"/>
<dbReference type="AlphaFoldDB" id="A0A6G1H135"/>
<dbReference type="FunFam" id="2.160.20.10:FF:000023">
    <property type="entry name" value="Exo-beta-1,3-glucanase Exg0"/>
    <property type="match status" value="1"/>
</dbReference>
<evidence type="ECO:0000313" key="4">
    <source>
        <dbReference type="EMBL" id="KAF1986774.1"/>
    </source>
</evidence>
<keyword evidence="5" id="KW-1185">Reference proteome</keyword>
<dbReference type="SUPFAM" id="SSF51126">
    <property type="entry name" value="Pectin lyase-like"/>
    <property type="match status" value="2"/>
</dbReference>
<dbReference type="InterPro" id="IPR011050">
    <property type="entry name" value="Pectin_lyase_fold/virulence"/>
</dbReference>
<accession>A0A6G1H135</accession>
<dbReference type="InterPro" id="IPR012334">
    <property type="entry name" value="Pectin_lyas_fold"/>
</dbReference>
<dbReference type="FunFam" id="2.160.20.10:FF:000026">
    <property type="entry name" value="Exo-beta-1,3-glucanase Exg0"/>
    <property type="match status" value="1"/>
</dbReference>
<feature type="domain" description="Rhamnogalacturonase A/B/Epimerase-like pectate lyase" evidence="3">
    <location>
        <begin position="544"/>
        <end position="616"/>
    </location>
</feature>
<dbReference type="CDD" id="cd23668">
    <property type="entry name" value="GH55_beta13glucanase-like"/>
    <property type="match status" value="1"/>
</dbReference>
<dbReference type="Pfam" id="PF12708">
    <property type="entry name" value="Pect-lyase_RHGA_epim"/>
    <property type="match status" value="2"/>
</dbReference>
<evidence type="ECO:0000313" key="5">
    <source>
        <dbReference type="Proteomes" id="UP000800041"/>
    </source>
</evidence>
<keyword evidence="2" id="KW-1133">Transmembrane helix</keyword>
<dbReference type="InterPro" id="IPR039279">
    <property type="entry name" value="QRT3-like"/>
</dbReference>
<sequence>MLPPSKAGVSQPTDRIPAPRARPAGLRNDPESNQEAGETDPPCAGPGGDADRNEHPVDPAGLYLDGSARSGGLPDEGGTIGDREELLQLLQPWGLGLKRETREPGAAAYPNFSDILANPKNRYLIMLGFSFLTLFLGAGMFYGNAGAKPLPESAVTAPQAGVTAAASSYWMSSVQRQGTTPFGAAGYKVFRNVKDYGAKGDGATDDTAAINTAIADGSRCGKGCDSSTVRPAIIYFPPGTYMVSKPLVQYYYTQMIGDAVDIPVIKGMPSFAGMALIDADPYENDGSNWFTNQNNFFRQVRNFVIDLTAMPATSGAGIHWQVAQATSLQNIRFEMVKGAESKQLGIFMDNGSGGFMTDLVFNGGNYGAFLGSQQFTTRNMTFNNCNTAIFMNWNWGWTLKSINVNNCKVGVDMANGSPSQDGSGGVNQTVGSVILMDSKFTGVQLGVNSSFASNSAPLTGGTLILDNVDLTGAADGVFSGGRSILGGGSVVKSWAQGSIYNGGTGGRKEGAVLNTPTKPAGLLQNGAVFERSKPQYEGVPASSFVSIKSKGAKGDGATDDTQAIQSAMNSLADGQILYFDHGVYIVTDTIKVPNKIKMTGEIWPIIMAAGPKFAEQTQLTPVFQVGQPGDTGAVEMSDMIFETQGNTPGAVLMQWNQDGAAGANGMWDVHFRVGGSAGTKLQSDTCAKSPQSDHTNVKPECVAAGLLMHTTKTASVYVENCWFWVADHELDLADHNQIDLYNGRGVLIESQKPTWWYGTASEHNVLYNYQLNGAQNVFMGFIQTETPYYQSNPVATTPFLLQDSDPKFEDCTDNACKKSWGVRVIDSKDVFIYGAGLYSFFENYAQTCVSGQDCQTNMVAVEGTTSNLNMFALSTKASVNMVTNYVGAAGAATQEALGKRAAKAVNSVQDADNRSNFCATLAFWGL</sequence>
<protein>
    <submittedName>
        <fullName evidence="4">Glycoside hydrolase family 55 protein</fullName>
    </submittedName>
</protein>
<evidence type="ECO:0000256" key="2">
    <source>
        <dbReference type="SAM" id="Phobius"/>
    </source>
</evidence>
<dbReference type="Proteomes" id="UP000800041">
    <property type="component" value="Unassembled WGS sequence"/>
</dbReference>
<dbReference type="PANTHER" id="PTHR33928">
    <property type="entry name" value="POLYGALACTURONASE QRT3"/>
    <property type="match status" value="1"/>
</dbReference>
<dbReference type="EMBL" id="ML977155">
    <property type="protein sequence ID" value="KAF1986774.1"/>
    <property type="molecule type" value="Genomic_DNA"/>
</dbReference>
<dbReference type="Gene3D" id="2.160.20.10">
    <property type="entry name" value="Single-stranded right-handed beta-helix, Pectin lyase-like"/>
    <property type="match status" value="2"/>
</dbReference>
<evidence type="ECO:0000256" key="1">
    <source>
        <dbReference type="SAM" id="MobiDB-lite"/>
    </source>
</evidence>
<keyword evidence="2" id="KW-0472">Membrane</keyword>
<feature type="transmembrane region" description="Helical" evidence="2">
    <location>
        <begin position="123"/>
        <end position="143"/>
    </location>
</feature>
<reference evidence="4" key="1">
    <citation type="journal article" date="2020" name="Stud. Mycol.">
        <title>101 Dothideomycetes genomes: a test case for predicting lifestyles and emergence of pathogens.</title>
        <authorList>
            <person name="Haridas S."/>
            <person name="Albert R."/>
            <person name="Binder M."/>
            <person name="Bloem J."/>
            <person name="Labutti K."/>
            <person name="Salamov A."/>
            <person name="Andreopoulos B."/>
            <person name="Baker S."/>
            <person name="Barry K."/>
            <person name="Bills G."/>
            <person name="Bluhm B."/>
            <person name="Cannon C."/>
            <person name="Castanera R."/>
            <person name="Culley D."/>
            <person name="Daum C."/>
            <person name="Ezra D."/>
            <person name="Gonzalez J."/>
            <person name="Henrissat B."/>
            <person name="Kuo A."/>
            <person name="Liang C."/>
            <person name="Lipzen A."/>
            <person name="Lutzoni F."/>
            <person name="Magnuson J."/>
            <person name="Mondo S."/>
            <person name="Nolan M."/>
            <person name="Ohm R."/>
            <person name="Pangilinan J."/>
            <person name="Park H.-J."/>
            <person name="Ramirez L."/>
            <person name="Alfaro M."/>
            <person name="Sun H."/>
            <person name="Tritt A."/>
            <person name="Yoshinaga Y."/>
            <person name="Zwiers L.-H."/>
            <person name="Turgeon B."/>
            <person name="Goodwin S."/>
            <person name="Spatafora J."/>
            <person name="Crous P."/>
            <person name="Grigoriev I."/>
        </authorList>
    </citation>
    <scope>NUCLEOTIDE SEQUENCE</scope>
    <source>
        <strain evidence="4">CBS 113979</strain>
    </source>
</reference>
<evidence type="ECO:0000259" key="3">
    <source>
        <dbReference type="Pfam" id="PF12708"/>
    </source>
</evidence>
<feature type="region of interest" description="Disordered" evidence="1">
    <location>
        <begin position="1"/>
        <end position="80"/>
    </location>
</feature>
<feature type="domain" description="Rhamnogalacturonase A/B/Epimerase-like pectate lyase" evidence="3">
    <location>
        <begin position="190"/>
        <end position="412"/>
    </location>
</feature>
<name>A0A6G1H135_9PEZI</name>